<dbReference type="EMBL" id="MN739508">
    <property type="protein sequence ID" value="QHT09147.1"/>
    <property type="molecule type" value="Genomic_DNA"/>
</dbReference>
<evidence type="ECO:0000256" key="1">
    <source>
        <dbReference type="SAM" id="Phobius"/>
    </source>
</evidence>
<keyword evidence="1" id="KW-0472">Membrane</keyword>
<organism evidence="4">
    <name type="scientific">viral metagenome</name>
    <dbReference type="NCBI Taxonomy" id="1070528"/>
    <lineage>
        <taxon>unclassified sequences</taxon>
        <taxon>metagenomes</taxon>
        <taxon>organismal metagenomes</taxon>
    </lineage>
</organism>
<feature type="transmembrane region" description="Helical" evidence="1">
    <location>
        <begin position="9"/>
        <end position="27"/>
    </location>
</feature>
<evidence type="ECO:0000259" key="2">
    <source>
        <dbReference type="PROSITE" id="PS50212"/>
    </source>
</evidence>
<dbReference type="InterPro" id="IPR003034">
    <property type="entry name" value="SAP_dom"/>
</dbReference>
<feature type="domain" description="SAP" evidence="3">
    <location>
        <begin position="243"/>
        <end position="275"/>
    </location>
</feature>
<proteinExistence type="predicted"/>
<feature type="domain" description="N-terminal Ras-GEF" evidence="2">
    <location>
        <begin position="257"/>
        <end position="275"/>
    </location>
</feature>
<evidence type="ECO:0008006" key="5">
    <source>
        <dbReference type="Google" id="ProtNLM"/>
    </source>
</evidence>
<accession>A0A6C0CY04</accession>
<name>A0A6C0CY04_9ZZZZ</name>
<evidence type="ECO:0000259" key="3">
    <source>
        <dbReference type="PROSITE" id="PS50800"/>
    </source>
</evidence>
<dbReference type="InterPro" id="IPR000651">
    <property type="entry name" value="Ras-like_Gua-exchang_fac_N"/>
</dbReference>
<keyword evidence="1" id="KW-1133">Transmembrane helix</keyword>
<dbReference type="SUPFAM" id="SSF68906">
    <property type="entry name" value="SAP domain"/>
    <property type="match status" value="1"/>
</dbReference>
<protein>
    <recommendedName>
        <fullName evidence="5">SAP domain-containing protein</fullName>
    </recommendedName>
</protein>
<evidence type="ECO:0000313" key="4">
    <source>
        <dbReference type="EMBL" id="QHT09147.1"/>
    </source>
</evidence>
<dbReference type="PROSITE" id="PS50800">
    <property type="entry name" value="SAP"/>
    <property type="match status" value="1"/>
</dbReference>
<reference evidence="4" key="1">
    <citation type="journal article" date="2020" name="Nature">
        <title>Giant virus diversity and host interactions through global metagenomics.</title>
        <authorList>
            <person name="Schulz F."/>
            <person name="Roux S."/>
            <person name="Paez-Espino D."/>
            <person name="Jungbluth S."/>
            <person name="Walsh D.A."/>
            <person name="Denef V.J."/>
            <person name="McMahon K.D."/>
            <person name="Konstantinidis K.T."/>
            <person name="Eloe-Fadrosh E.A."/>
            <person name="Kyrpides N.C."/>
            <person name="Woyke T."/>
        </authorList>
    </citation>
    <scope>NUCLEOTIDE SEQUENCE</scope>
    <source>
        <strain evidence="4">GVMAG-M-3300023110-24</strain>
    </source>
</reference>
<sequence>MIELNTDNVLFLIIFVIIVSFTSYLYIELKKLKNTVNMNTENIKQINNLIKQNSKKDVIKPTKTVIPDIMTTKQIYPNMNNSSGYVSQVGASVSTYNSRMKNIPTKIKEKPMNKQVLSESESLRTQLDKEDHNNIINFLTDVDNDKKVDKVDKVEVDEVDKVEVDEVDKVEVDEVNKVEVDEVNKVEEVEVDEIEVDEVEVDEVDKVEVDEVDKVEVDEVDKVEEVDVDKVEVDEIEVDEETLNNMSVKELRILSNKKGLIKSGTKNELIERLLK</sequence>
<keyword evidence="1" id="KW-0812">Transmembrane</keyword>
<dbReference type="AlphaFoldDB" id="A0A6C0CY04"/>
<dbReference type="Gene3D" id="1.10.720.30">
    <property type="entry name" value="SAP domain"/>
    <property type="match status" value="1"/>
</dbReference>
<dbReference type="PROSITE" id="PS50212">
    <property type="entry name" value="RASGEF_NTER"/>
    <property type="match status" value="1"/>
</dbReference>
<dbReference type="InterPro" id="IPR036361">
    <property type="entry name" value="SAP_dom_sf"/>
</dbReference>